<keyword evidence="5" id="KW-0408">Iron</keyword>
<dbReference type="SUPFAM" id="SSF55961">
    <property type="entry name" value="Bet v1-like"/>
    <property type="match status" value="1"/>
</dbReference>
<dbReference type="EMBL" id="JANX01000105">
    <property type="protein sequence ID" value="KGM34275.1"/>
    <property type="molecule type" value="Genomic_DNA"/>
</dbReference>
<sequence>MEARSAMLMDLLSRAPGFSLKRDFYTSPAYHALDLEHIFYREWLFIGHACEVTRPGDFLTVQVGEYPVIVVRGRDRAIRAFHNVCRHRGSRLCTDERGSRPRLVCPYHQWTYDLEGKLIFARDMMNDIDPAQFGLKPVACHEVGGWIFISLAEQPRDFEPLRRMVEPYMAPHLLSEAKVAHSSTIIEKGNWKLVMENNRECYHCSGNHPELCRVFSDQPTLTSGREGMEEASEILEHWQSCEAMGLPSRYQISDDMQYRVMRVPFINDADSMTMSGRPAVNRLLADFPTTKLGSMLLYHYPNSWNHLLADHALSFRILPISPTETEVTTKWLVHKDAVEGVDYDLQALTEVWTATNDEDRRIVEENQRGILSPAYEPGPYSKLHEGAVIQFVDWYADAMSRRLGGGTAATPIRDVA</sequence>
<evidence type="ECO:0000256" key="4">
    <source>
        <dbReference type="ARBA" id="ARBA00023002"/>
    </source>
</evidence>
<dbReference type="AlphaFoldDB" id="A0A0A0D885"/>
<evidence type="ECO:0000256" key="3">
    <source>
        <dbReference type="ARBA" id="ARBA00022723"/>
    </source>
</evidence>
<dbReference type="Pfam" id="PF00355">
    <property type="entry name" value="Rieske"/>
    <property type="match status" value="1"/>
</dbReference>
<gene>
    <name evidence="8" type="ORF">P409_11135</name>
</gene>
<dbReference type="Gene3D" id="3.90.380.10">
    <property type="entry name" value="Naphthalene 1,2-dioxygenase Alpha Subunit, Chain A, domain 1"/>
    <property type="match status" value="1"/>
</dbReference>
<evidence type="ECO:0000313" key="9">
    <source>
        <dbReference type="Proteomes" id="UP000029995"/>
    </source>
</evidence>
<evidence type="ECO:0000256" key="2">
    <source>
        <dbReference type="ARBA" id="ARBA00022714"/>
    </source>
</evidence>
<evidence type="ECO:0000313" key="8">
    <source>
        <dbReference type="EMBL" id="KGM34275.1"/>
    </source>
</evidence>
<protein>
    <submittedName>
        <fullName evidence="8">Rieske (2Fe-2S) protein</fullName>
    </submittedName>
</protein>
<keyword evidence="4" id="KW-0560">Oxidoreductase</keyword>
<keyword evidence="6" id="KW-0411">Iron-sulfur</keyword>
<evidence type="ECO:0000256" key="5">
    <source>
        <dbReference type="ARBA" id="ARBA00023004"/>
    </source>
</evidence>
<dbReference type="InterPro" id="IPR015879">
    <property type="entry name" value="Ring_hydroxy_dOase_asu_C_dom"/>
</dbReference>
<dbReference type="PROSITE" id="PS51296">
    <property type="entry name" value="RIESKE"/>
    <property type="match status" value="1"/>
</dbReference>
<dbReference type="OrthoDB" id="7456916at2"/>
<dbReference type="InterPro" id="IPR017941">
    <property type="entry name" value="Rieske_2Fe-2S"/>
</dbReference>
<dbReference type="Gene3D" id="2.102.10.10">
    <property type="entry name" value="Rieske [2Fe-2S] iron-sulphur domain"/>
    <property type="match status" value="1"/>
</dbReference>
<accession>A0A0A0D885</accession>
<dbReference type="CDD" id="cd03469">
    <property type="entry name" value="Rieske_RO_Alpha_N"/>
    <property type="match status" value="1"/>
</dbReference>
<dbReference type="GO" id="GO:0051537">
    <property type="term" value="F:2 iron, 2 sulfur cluster binding"/>
    <property type="evidence" value="ECO:0007669"/>
    <property type="project" value="UniProtKB-KW"/>
</dbReference>
<dbReference type="PRINTS" id="PR00090">
    <property type="entry name" value="RNGDIOXGNASE"/>
</dbReference>
<dbReference type="PANTHER" id="PTHR43756:SF5">
    <property type="entry name" value="CHOLINE MONOOXYGENASE, CHLOROPLASTIC"/>
    <property type="match status" value="1"/>
</dbReference>
<organism evidence="8 9">
    <name type="scientific">Inquilinus limosus MP06</name>
    <dbReference type="NCBI Taxonomy" id="1398085"/>
    <lineage>
        <taxon>Bacteria</taxon>
        <taxon>Pseudomonadati</taxon>
        <taxon>Pseudomonadota</taxon>
        <taxon>Alphaproteobacteria</taxon>
        <taxon>Rhodospirillales</taxon>
        <taxon>Rhodospirillaceae</taxon>
        <taxon>Inquilinus</taxon>
    </lineage>
</organism>
<proteinExistence type="predicted"/>
<reference evidence="8 9" key="1">
    <citation type="submission" date="2014-01" db="EMBL/GenBank/DDBJ databases">
        <title>Genome sequence determination for a cystic fibrosis isolate, Inquilinus limosus.</title>
        <authorList>
            <person name="Pino M."/>
            <person name="Di Conza J."/>
            <person name="Gutkind G."/>
        </authorList>
    </citation>
    <scope>NUCLEOTIDE SEQUENCE [LARGE SCALE GENOMIC DNA]</scope>
    <source>
        <strain evidence="8 9">MP06</strain>
    </source>
</reference>
<evidence type="ECO:0000256" key="1">
    <source>
        <dbReference type="ARBA" id="ARBA00001962"/>
    </source>
</evidence>
<dbReference type="Pfam" id="PF00848">
    <property type="entry name" value="Ring_hydroxyl_A"/>
    <property type="match status" value="1"/>
</dbReference>
<dbReference type="InterPro" id="IPR036922">
    <property type="entry name" value="Rieske_2Fe-2S_sf"/>
</dbReference>
<keyword evidence="2" id="KW-0001">2Fe-2S</keyword>
<comment type="caution">
    <text evidence="8">The sequence shown here is derived from an EMBL/GenBank/DDBJ whole genome shotgun (WGS) entry which is preliminary data.</text>
</comment>
<dbReference type="CDD" id="cd08884">
    <property type="entry name" value="RHO_alpha_C_GbcA-like"/>
    <property type="match status" value="1"/>
</dbReference>
<feature type="domain" description="Rieske" evidence="7">
    <location>
        <begin position="43"/>
        <end position="149"/>
    </location>
</feature>
<dbReference type="Proteomes" id="UP000029995">
    <property type="component" value="Unassembled WGS sequence"/>
</dbReference>
<evidence type="ECO:0000259" key="7">
    <source>
        <dbReference type="PROSITE" id="PS51296"/>
    </source>
</evidence>
<comment type="cofactor">
    <cofactor evidence="1">
        <name>Fe cation</name>
        <dbReference type="ChEBI" id="CHEBI:24875"/>
    </cofactor>
</comment>
<dbReference type="GO" id="GO:0016491">
    <property type="term" value="F:oxidoreductase activity"/>
    <property type="evidence" value="ECO:0007669"/>
    <property type="project" value="UniProtKB-KW"/>
</dbReference>
<keyword evidence="3" id="KW-0479">Metal-binding</keyword>
<dbReference type="InterPro" id="IPR001663">
    <property type="entry name" value="Rng_hydr_dOase-A"/>
</dbReference>
<dbReference type="SUPFAM" id="SSF50022">
    <property type="entry name" value="ISP domain"/>
    <property type="match status" value="1"/>
</dbReference>
<name>A0A0A0D885_9PROT</name>
<dbReference type="GO" id="GO:0005506">
    <property type="term" value="F:iron ion binding"/>
    <property type="evidence" value="ECO:0007669"/>
    <property type="project" value="InterPro"/>
</dbReference>
<evidence type="ECO:0000256" key="6">
    <source>
        <dbReference type="ARBA" id="ARBA00023014"/>
    </source>
</evidence>
<dbReference type="PANTHER" id="PTHR43756">
    <property type="entry name" value="CHOLINE MONOOXYGENASE, CHLOROPLASTIC"/>
    <property type="match status" value="1"/>
</dbReference>